<dbReference type="InterPro" id="IPR006626">
    <property type="entry name" value="PbH1"/>
</dbReference>
<evidence type="ECO:0000313" key="5">
    <source>
        <dbReference type="EMBL" id="QTD48338.1"/>
    </source>
</evidence>
<protein>
    <submittedName>
        <fullName evidence="5">Right-handed parallel beta-helix repeat-containing protein</fullName>
    </submittedName>
</protein>
<dbReference type="KEGG" id="scor:J3U87_22390"/>
<keyword evidence="6" id="KW-1185">Reference proteome</keyword>
<dbReference type="InterPro" id="IPR039448">
    <property type="entry name" value="Beta_helix"/>
</dbReference>
<dbReference type="InterPro" id="IPR052052">
    <property type="entry name" value="Polysaccharide_Lyase_9"/>
</dbReference>
<evidence type="ECO:0000256" key="3">
    <source>
        <dbReference type="ARBA" id="ARBA00022729"/>
    </source>
</evidence>
<accession>A0A8A4THU7</accession>
<sequence>MNGRVGFSCFFIFATFFIFGGEYYVSPDGDDANPGTFEQPWRHIAFATCGGEYGCPETVSNPNLLESGDTLFLRAGTYDESGIRLANSGTETQPIQIKNYPGEEAIVDGGFTAPDGLQHRPVFEIDNAHHIVFEGLTIRRGLRSNIRMGYDGTATHVTVRSCDLSEFVVGDNSANIYINSGTDAIVILDNVISDKNGTGLNSAGIIIFNAGRLLIANNEIYNTNHGIYYKHSQDNGLATVIENNLIYDQSSDGMLVSNAETIIRNNVILNTDRAGIWIFEESASCGFLASHDVSILHNTVIDTNSGIRLSRSRECLGTYNTIVRDNLVANFTNGEMRGLAIWPYHGYPDYDLPDGSETTFDHNLVFGSGFQEPIRIINQYYDASSTPLAGEGNIQLEPSFVDLENGDYRLSDGSPGENAATDGKDMGVNTTLVGIGRQPYWMYWRQPFQLPFTIDHIPNRLVDVLDLTSFVGN</sequence>
<dbReference type="SUPFAM" id="SSF51126">
    <property type="entry name" value="Pectin lyase-like"/>
    <property type="match status" value="1"/>
</dbReference>
<reference evidence="5" key="1">
    <citation type="submission" date="2021-03" db="EMBL/GenBank/DDBJ databases">
        <title>Acanthopleuribacteraceae sp. M133.</title>
        <authorList>
            <person name="Wang G."/>
        </authorList>
    </citation>
    <scope>NUCLEOTIDE SEQUENCE</scope>
    <source>
        <strain evidence="5">M133</strain>
    </source>
</reference>
<dbReference type="InterPro" id="IPR012334">
    <property type="entry name" value="Pectin_lyas_fold"/>
</dbReference>
<evidence type="ECO:0000256" key="1">
    <source>
        <dbReference type="ARBA" id="ARBA00004613"/>
    </source>
</evidence>
<dbReference type="SMART" id="SM00710">
    <property type="entry name" value="PbH1"/>
    <property type="match status" value="8"/>
</dbReference>
<dbReference type="Pfam" id="PF13229">
    <property type="entry name" value="Beta_helix"/>
    <property type="match status" value="1"/>
</dbReference>
<dbReference type="GO" id="GO:0005576">
    <property type="term" value="C:extracellular region"/>
    <property type="evidence" value="ECO:0007669"/>
    <property type="project" value="UniProtKB-SubCell"/>
</dbReference>
<dbReference type="Proteomes" id="UP000663929">
    <property type="component" value="Chromosome"/>
</dbReference>
<gene>
    <name evidence="5" type="ORF">J3U87_22390</name>
</gene>
<dbReference type="GO" id="GO:0016837">
    <property type="term" value="F:carbon-oxygen lyase activity, acting on polysaccharides"/>
    <property type="evidence" value="ECO:0007669"/>
    <property type="project" value="TreeGrafter"/>
</dbReference>
<organism evidence="5 6">
    <name type="scientific">Sulfidibacter corallicola</name>
    <dbReference type="NCBI Taxonomy" id="2818388"/>
    <lineage>
        <taxon>Bacteria</taxon>
        <taxon>Pseudomonadati</taxon>
        <taxon>Acidobacteriota</taxon>
        <taxon>Holophagae</taxon>
        <taxon>Acanthopleuribacterales</taxon>
        <taxon>Acanthopleuribacteraceae</taxon>
        <taxon>Sulfidibacter</taxon>
    </lineage>
</organism>
<name>A0A8A4THU7_SULCO</name>
<dbReference type="PANTHER" id="PTHR40088">
    <property type="entry name" value="PECTATE LYASE (EUROFUNG)"/>
    <property type="match status" value="1"/>
</dbReference>
<dbReference type="Gene3D" id="2.160.20.10">
    <property type="entry name" value="Single-stranded right-handed beta-helix, Pectin lyase-like"/>
    <property type="match status" value="1"/>
</dbReference>
<feature type="domain" description="Right handed beta helix" evidence="4">
    <location>
        <begin position="125"/>
        <end position="283"/>
    </location>
</feature>
<keyword evidence="2" id="KW-0964">Secreted</keyword>
<dbReference type="RefSeq" id="WP_237377992.1">
    <property type="nucleotide sequence ID" value="NZ_CP071793.1"/>
</dbReference>
<dbReference type="PANTHER" id="PTHR40088:SF2">
    <property type="entry name" value="SECRETED SUGAR HYDROLASE"/>
    <property type="match status" value="1"/>
</dbReference>
<comment type="subcellular location">
    <subcellularLocation>
        <location evidence="1">Secreted</location>
    </subcellularLocation>
</comment>
<evidence type="ECO:0000259" key="4">
    <source>
        <dbReference type="Pfam" id="PF13229"/>
    </source>
</evidence>
<evidence type="ECO:0000256" key="2">
    <source>
        <dbReference type="ARBA" id="ARBA00022525"/>
    </source>
</evidence>
<keyword evidence="3" id="KW-0732">Signal</keyword>
<dbReference type="EMBL" id="CP071793">
    <property type="protein sequence ID" value="QTD48338.1"/>
    <property type="molecule type" value="Genomic_DNA"/>
</dbReference>
<dbReference type="InterPro" id="IPR011050">
    <property type="entry name" value="Pectin_lyase_fold/virulence"/>
</dbReference>
<proteinExistence type="predicted"/>
<dbReference type="AlphaFoldDB" id="A0A8A4THU7"/>
<evidence type="ECO:0000313" key="6">
    <source>
        <dbReference type="Proteomes" id="UP000663929"/>
    </source>
</evidence>